<dbReference type="Pfam" id="PF00005">
    <property type="entry name" value="ABC_tran"/>
    <property type="match status" value="1"/>
</dbReference>
<dbReference type="SUPFAM" id="SSF52540">
    <property type="entry name" value="P-loop containing nucleoside triphosphate hydrolases"/>
    <property type="match status" value="1"/>
</dbReference>
<evidence type="ECO:0000256" key="2">
    <source>
        <dbReference type="ARBA" id="ARBA00022448"/>
    </source>
</evidence>
<dbReference type="PROSITE" id="PS00211">
    <property type="entry name" value="ABC_TRANSPORTER_1"/>
    <property type="match status" value="1"/>
</dbReference>
<dbReference type="PANTHER" id="PTHR42711:SF5">
    <property type="entry name" value="ABC TRANSPORTER ATP-BINDING PROTEIN NATA"/>
    <property type="match status" value="1"/>
</dbReference>
<feature type="domain" description="ABC transporter" evidence="6">
    <location>
        <begin position="1"/>
        <end position="230"/>
    </location>
</feature>
<keyword evidence="8" id="KW-1185">Reference proteome</keyword>
<evidence type="ECO:0000256" key="4">
    <source>
        <dbReference type="ARBA" id="ARBA00022741"/>
    </source>
</evidence>
<proteinExistence type="inferred from homology"/>
<keyword evidence="3" id="KW-0536">Nodulation</keyword>
<organism evidence="7 8">
    <name type="scientific">Rhodovibrio sodomensis</name>
    <dbReference type="NCBI Taxonomy" id="1088"/>
    <lineage>
        <taxon>Bacteria</taxon>
        <taxon>Pseudomonadati</taxon>
        <taxon>Pseudomonadota</taxon>
        <taxon>Alphaproteobacteria</taxon>
        <taxon>Rhodospirillales</taxon>
        <taxon>Rhodovibrionaceae</taxon>
        <taxon>Rhodovibrio</taxon>
    </lineage>
</organism>
<keyword evidence="5" id="KW-0067">ATP-binding</keyword>
<dbReference type="InterPro" id="IPR017871">
    <property type="entry name" value="ABC_transporter-like_CS"/>
</dbReference>
<sequence length="254" mass="28099">MRADQLTKTFGAVQAVQGVSFDVPRGRTTALLGANGAGKTTTIAMLLGLLLPTSGTVEVLGHDMVRARHRAMPLVNFSSPYVDLPRRLNVQQTLSFFARLYGVPRPRRRIDDLVQELDLGELRRRRLGSLSAGQKTRVTLAKALINAPQVLFLDEPTASLDPDTGDWMRSYLETYQRDSGCAILLASHNMAEVERMCHDVKMMRGGRIVDQGTPRQLLSRYGRGNLEEVFLDIARDRQSAGELPHHAPEGALAK</sequence>
<dbReference type="PANTHER" id="PTHR42711">
    <property type="entry name" value="ABC TRANSPORTER ATP-BINDING PROTEIN"/>
    <property type="match status" value="1"/>
</dbReference>
<accession>A0ABS1DPC0</accession>
<dbReference type="InterPro" id="IPR003593">
    <property type="entry name" value="AAA+_ATPase"/>
</dbReference>
<keyword evidence="2" id="KW-0813">Transport</keyword>
<evidence type="ECO:0000313" key="8">
    <source>
        <dbReference type="Proteomes" id="UP001296873"/>
    </source>
</evidence>
<evidence type="ECO:0000256" key="5">
    <source>
        <dbReference type="ARBA" id="ARBA00022840"/>
    </source>
</evidence>
<comment type="similarity">
    <text evidence="1">Belongs to the ABC transporter superfamily.</text>
</comment>
<evidence type="ECO:0000256" key="1">
    <source>
        <dbReference type="ARBA" id="ARBA00005417"/>
    </source>
</evidence>
<evidence type="ECO:0000256" key="3">
    <source>
        <dbReference type="ARBA" id="ARBA00022458"/>
    </source>
</evidence>
<dbReference type="InterPro" id="IPR050763">
    <property type="entry name" value="ABC_transporter_ATP-binding"/>
</dbReference>
<dbReference type="InterPro" id="IPR003439">
    <property type="entry name" value="ABC_transporter-like_ATP-bd"/>
</dbReference>
<dbReference type="PROSITE" id="PS50893">
    <property type="entry name" value="ABC_TRANSPORTER_2"/>
    <property type="match status" value="1"/>
</dbReference>
<evidence type="ECO:0000259" key="6">
    <source>
        <dbReference type="PROSITE" id="PS50893"/>
    </source>
</evidence>
<keyword evidence="4" id="KW-0547">Nucleotide-binding</keyword>
<dbReference type="SMART" id="SM00382">
    <property type="entry name" value="AAA"/>
    <property type="match status" value="1"/>
</dbReference>
<reference evidence="7 8" key="1">
    <citation type="journal article" date="2020" name="Microorganisms">
        <title>Osmotic Adaptation and Compatible Solute Biosynthesis of Phototrophic Bacteria as Revealed from Genome Analyses.</title>
        <authorList>
            <person name="Imhoff J.F."/>
            <person name="Rahn T."/>
            <person name="Kunzel S."/>
            <person name="Keller A."/>
            <person name="Neulinger S.C."/>
        </authorList>
    </citation>
    <scope>NUCLEOTIDE SEQUENCE [LARGE SCALE GENOMIC DNA]</scope>
    <source>
        <strain evidence="7 8">DSM 9895</strain>
    </source>
</reference>
<dbReference type="EMBL" id="NRRL01000174">
    <property type="protein sequence ID" value="MBK1671343.1"/>
    <property type="molecule type" value="Genomic_DNA"/>
</dbReference>
<dbReference type="Proteomes" id="UP001296873">
    <property type="component" value="Unassembled WGS sequence"/>
</dbReference>
<evidence type="ECO:0000313" key="7">
    <source>
        <dbReference type="EMBL" id="MBK1671343.1"/>
    </source>
</evidence>
<dbReference type="Gene3D" id="3.40.50.300">
    <property type="entry name" value="P-loop containing nucleotide triphosphate hydrolases"/>
    <property type="match status" value="1"/>
</dbReference>
<dbReference type="InterPro" id="IPR027417">
    <property type="entry name" value="P-loop_NTPase"/>
</dbReference>
<gene>
    <name evidence="7" type="ORF">CKO28_25410</name>
</gene>
<comment type="caution">
    <text evidence="7">The sequence shown here is derived from an EMBL/GenBank/DDBJ whole genome shotgun (WGS) entry which is preliminary data.</text>
</comment>
<protein>
    <submittedName>
        <fullName evidence="7">ABC transporter</fullName>
    </submittedName>
</protein>
<name>A0ABS1DPC0_9PROT</name>